<dbReference type="PaxDb" id="6945-B7PJE4"/>
<dbReference type="FunFam" id="3.90.260.10:FF:000026">
    <property type="entry name" value="Protein-glutamine gamma-glutamyltransferase, putative"/>
    <property type="match status" value="1"/>
</dbReference>
<protein>
    <submittedName>
        <fullName evidence="2 3">Protein-glutamine gamma-glutamyltransferase, putative</fullName>
        <ecNumber evidence="2">2.3.2.13</ecNumber>
    </submittedName>
</protein>
<dbReference type="Proteomes" id="UP000001555">
    <property type="component" value="Unassembled WGS sequence"/>
</dbReference>
<dbReference type="InterPro" id="IPR013783">
    <property type="entry name" value="Ig-like_fold"/>
</dbReference>
<dbReference type="OrthoDB" id="437511at2759"/>
<evidence type="ECO:0000313" key="2">
    <source>
        <dbReference type="EMBL" id="EEC06716.1"/>
    </source>
</evidence>
<feature type="non-terminal residue" evidence="2">
    <location>
        <position position="1"/>
    </location>
</feature>
<feature type="domain" description="Transglutaminase-like" evidence="1">
    <location>
        <begin position="1"/>
        <end position="76"/>
    </location>
</feature>
<dbReference type="EMBL" id="DS725988">
    <property type="protein sequence ID" value="EEC06716.1"/>
    <property type="molecule type" value="Genomic_DNA"/>
</dbReference>
<dbReference type="AlphaFoldDB" id="B7PJE4"/>
<dbReference type="STRING" id="6945.B7PJE4"/>
<keyword evidence="4" id="KW-1185">Reference proteome</keyword>
<dbReference type="InterPro" id="IPR036238">
    <property type="entry name" value="Transglutaminase_C_sf"/>
</dbReference>
<name>B7PJE4_IXOSC</name>
<dbReference type="Pfam" id="PF00927">
    <property type="entry name" value="Transglut_C"/>
    <property type="match status" value="1"/>
</dbReference>
<keyword evidence="2" id="KW-0808">Transferase</keyword>
<evidence type="ECO:0000259" key="1">
    <source>
        <dbReference type="SMART" id="SM00460"/>
    </source>
</evidence>
<reference evidence="3" key="2">
    <citation type="submission" date="2020-05" db="UniProtKB">
        <authorList>
            <consortium name="EnsemblMetazoa"/>
        </authorList>
    </citation>
    <scope>IDENTIFICATION</scope>
    <source>
        <strain evidence="3">wikel</strain>
    </source>
</reference>
<dbReference type="VEuPathDB" id="VectorBase:ISCW003887"/>
<dbReference type="SUPFAM" id="SSF54001">
    <property type="entry name" value="Cysteine proteinases"/>
    <property type="match status" value="1"/>
</dbReference>
<dbReference type="InterPro" id="IPR036985">
    <property type="entry name" value="Transglutaminase-like_sf"/>
</dbReference>
<dbReference type="Gene3D" id="2.60.40.10">
    <property type="entry name" value="Immunoglobulins"/>
    <property type="match status" value="1"/>
</dbReference>
<dbReference type="GO" id="GO:0003810">
    <property type="term" value="F:protein-glutamine gamma-glutamyltransferase activity"/>
    <property type="evidence" value="ECO:0000318"/>
    <property type="project" value="GO_Central"/>
</dbReference>
<dbReference type="InterPro" id="IPR050779">
    <property type="entry name" value="Transglutaminase"/>
</dbReference>
<dbReference type="SMART" id="SM00460">
    <property type="entry name" value="TGc"/>
    <property type="match status" value="1"/>
</dbReference>
<accession>B7PJE4</accession>
<dbReference type="EMBL" id="ABJB010520759">
    <property type="status" value="NOT_ANNOTATED_CDS"/>
    <property type="molecule type" value="Genomic_DNA"/>
</dbReference>
<dbReference type="EMBL" id="ABJB010487231">
    <property type="status" value="NOT_ANNOTATED_CDS"/>
    <property type="molecule type" value="Genomic_DNA"/>
</dbReference>
<dbReference type="EC" id="2.3.2.13" evidence="2"/>
<proteinExistence type="predicted"/>
<dbReference type="EnsemblMetazoa" id="ISCW003887-RA">
    <property type="protein sequence ID" value="ISCW003887-PA"/>
    <property type="gene ID" value="ISCW003887"/>
</dbReference>
<dbReference type="EMBL" id="ABJB010536362">
    <property type="status" value="NOT_ANNOTATED_CDS"/>
    <property type="molecule type" value="Genomic_DNA"/>
</dbReference>
<evidence type="ECO:0000313" key="3">
    <source>
        <dbReference type="EnsemblMetazoa" id="ISCW003887-PA"/>
    </source>
</evidence>
<dbReference type="FunFam" id="2.60.40.10:FF:000171">
    <property type="entry name" value="protein-glutamine gamma-glutamyltransferase 6"/>
    <property type="match status" value="1"/>
</dbReference>
<evidence type="ECO:0000313" key="4">
    <source>
        <dbReference type="Proteomes" id="UP000001555"/>
    </source>
</evidence>
<dbReference type="VEuPathDB" id="VectorBase:ISCI003887"/>
<dbReference type="PANTHER" id="PTHR11590:SF69">
    <property type="entry name" value="RE08173P"/>
    <property type="match status" value="1"/>
</dbReference>
<dbReference type="HOGENOM" id="CLU_775167_0_0_1"/>
<dbReference type="EMBL" id="ABJB011014767">
    <property type="status" value="NOT_ANNOTATED_CDS"/>
    <property type="molecule type" value="Genomic_DNA"/>
</dbReference>
<reference evidence="2 4" key="1">
    <citation type="submission" date="2008-03" db="EMBL/GenBank/DDBJ databases">
        <title>Annotation of Ixodes scapularis.</title>
        <authorList>
            <consortium name="Ixodes scapularis Genome Project Consortium"/>
            <person name="Caler E."/>
            <person name="Hannick L.I."/>
            <person name="Bidwell S."/>
            <person name="Joardar V."/>
            <person name="Thiagarajan M."/>
            <person name="Amedeo P."/>
            <person name="Galinsky K.J."/>
            <person name="Schobel S."/>
            <person name="Inman J."/>
            <person name="Hostetler J."/>
            <person name="Miller J."/>
            <person name="Hammond M."/>
            <person name="Megy K."/>
            <person name="Lawson D."/>
            <person name="Kodira C."/>
            <person name="Sutton G."/>
            <person name="Meyer J."/>
            <person name="Hill C.A."/>
            <person name="Birren B."/>
            <person name="Nene V."/>
            <person name="Collins F."/>
            <person name="Alarcon-Chaidez F."/>
            <person name="Wikel S."/>
            <person name="Strausberg R."/>
        </authorList>
    </citation>
    <scope>NUCLEOTIDE SEQUENCE [LARGE SCALE GENOMIC DNA]</scope>
    <source>
        <strain evidence="4">Wikel</strain>
        <strain evidence="2">Wikel colony</strain>
    </source>
</reference>
<dbReference type="PANTHER" id="PTHR11590">
    <property type="entry name" value="PROTEIN-GLUTAMINE GAMMA-GLUTAMYLTRANSFERASE"/>
    <property type="match status" value="1"/>
</dbReference>
<dbReference type="VEuPathDB" id="VectorBase:ISCP_021247"/>
<dbReference type="SUPFAM" id="SSF49309">
    <property type="entry name" value="Transglutaminase, two C-terminal domains"/>
    <property type="match status" value="1"/>
</dbReference>
<dbReference type="Gene3D" id="3.90.260.10">
    <property type="entry name" value="Transglutaminase-like"/>
    <property type="match status" value="1"/>
</dbReference>
<dbReference type="EMBL" id="ABJB010138608">
    <property type="status" value="NOT_ANNOTATED_CDS"/>
    <property type="molecule type" value="Genomic_DNA"/>
</dbReference>
<dbReference type="InterPro" id="IPR002931">
    <property type="entry name" value="Transglutaminase-like"/>
</dbReference>
<dbReference type="InterPro" id="IPR038765">
    <property type="entry name" value="Papain-like_cys_pep_sf"/>
</dbReference>
<organism>
    <name type="scientific">Ixodes scapularis</name>
    <name type="common">Black-legged tick</name>
    <name type="synonym">Deer tick</name>
    <dbReference type="NCBI Taxonomy" id="6945"/>
    <lineage>
        <taxon>Eukaryota</taxon>
        <taxon>Metazoa</taxon>
        <taxon>Ecdysozoa</taxon>
        <taxon>Arthropoda</taxon>
        <taxon>Chelicerata</taxon>
        <taxon>Arachnida</taxon>
        <taxon>Acari</taxon>
        <taxon>Parasitiformes</taxon>
        <taxon>Ixodida</taxon>
        <taxon>Ixodoidea</taxon>
        <taxon>Ixodidae</taxon>
        <taxon>Ixodinae</taxon>
        <taxon>Ixodes</taxon>
    </lineage>
</organism>
<gene>
    <name evidence="2" type="ORF">IscW_ISCW003887</name>
</gene>
<sequence length="358" mass="41107">CRSLGIPARAVTNYYSAHDTHSSLTVDLFIDEKGQDVDKMNTDSIWNFHVWTEVWMARPDLEPGDYMGWQVIDATPQEKSDGLFRLGPVSVKAVKRGEILKPYDCPFVFAEVNADQISWRYLGPKQPLKIIKKNTDKIGQRISTKAVGCWDREDLTDSYKQPERTKEERDVVLKALRESNHAYSRYYLNVDLEDVSFDFDRLEDVMIGSDFVIKLKASNKNAAKAYPAQVIIRVEVMSYTGANKMPIKVNSYNVMIPPGETQLVELPITYGDYARHLHSQCLFNIYTIASIREVKYDYIAQHDFMVRLPRVKINVRHLLQFVGLKTRYGVKDLNFRGFACIVPRHDKQVGQGLLDKTG</sequence>
<dbReference type="InterPro" id="IPR008958">
    <property type="entry name" value="Transglutaminase_C"/>
</dbReference>
<keyword evidence="2" id="KW-0012">Acyltransferase</keyword>
<dbReference type="Pfam" id="PF01841">
    <property type="entry name" value="Transglut_core"/>
    <property type="match status" value="1"/>
</dbReference>